<dbReference type="InterPro" id="IPR035093">
    <property type="entry name" value="RelE/ParE_toxin_dom_sf"/>
</dbReference>
<dbReference type="InParanoid" id="A0A3A9J4T6"/>
<accession>A0A3A9J4T6</accession>
<dbReference type="AlphaFoldDB" id="A0A3A9J4T6"/>
<dbReference type="Proteomes" id="UP000278036">
    <property type="component" value="Unassembled WGS sequence"/>
</dbReference>
<dbReference type="RefSeq" id="WP_120640167.1">
    <property type="nucleotide sequence ID" value="NZ_RAQU01000174.1"/>
</dbReference>
<proteinExistence type="inferred from homology"/>
<protein>
    <submittedName>
        <fullName evidence="3">Type II toxin-antitoxin system RelE/ParE family toxin</fullName>
    </submittedName>
</protein>
<comment type="caution">
    <text evidence="3">The sequence shown here is derived from an EMBL/GenBank/DDBJ whole genome shotgun (WGS) entry which is preliminary data.</text>
</comment>
<dbReference type="InterPro" id="IPR007712">
    <property type="entry name" value="RelE/ParE_toxin"/>
</dbReference>
<keyword evidence="5" id="KW-1185">Reference proteome</keyword>
<evidence type="ECO:0000313" key="6">
    <source>
        <dbReference type="Proteomes" id="UP000278036"/>
    </source>
</evidence>
<evidence type="ECO:0000313" key="3">
    <source>
        <dbReference type="EMBL" id="RKK02207.1"/>
    </source>
</evidence>
<name>A0A3A9J4T6_9PROT</name>
<keyword evidence="2" id="KW-1277">Toxin-antitoxin system</keyword>
<dbReference type="Gene3D" id="3.30.2310.20">
    <property type="entry name" value="RelE-like"/>
    <property type="match status" value="1"/>
</dbReference>
<dbReference type="EMBL" id="RFLX01000048">
    <property type="protein sequence ID" value="RMI16869.1"/>
    <property type="molecule type" value="Genomic_DNA"/>
</dbReference>
<dbReference type="FunCoup" id="A0A3A9J4T6">
    <property type="interactions" value="75"/>
</dbReference>
<reference evidence="3 6" key="1">
    <citation type="submission" date="2018-09" db="EMBL/GenBank/DDBJ databases">
        <title>Roseomonas sp. nov., isolated from feces of Tibetan antelopes in the Qinghai-Tibet plateau, China.</title>
        <authorList>
            <person name="Tian Z."/>
        </authorList>
    </citation>
    <scope>NUCLEOTIDE SEQUENCE [LARGE SCALE GENOMIC DNA]</scope>
    <source>
        <strain evidence="4 5">Z23</strain>
        <strain evidence="3 6">Z24</strain>
    </source>
</reference>
<dbReference type="EMBL" id="RAQU01000174">
    <property type="protein sequence ID" value="RKK02207.1"/>
    <property type="molecule type" value="Genomic_DNA"/>
</dbReference>
<dbReference type="OrthoDB" id="9801234at2"/>
<dbReference type="PANTHER" id="PTHR35601:SF1">
    <property type="entry name" value="TOXIN RELE"/>
    <property type="match status" value="1"/>
</dbReference>
<organism evidence="3 6">
    <name type="scientific">Teichococcus wenyumeiae</name>
    <dbReference type="NCBI Taxonomy" id="2478470"/>
    <lineage>
        <taxon>Bacteria</taxon>
        <taxon>Pseudomonadati</taxon>
        <taxon>Pseudomonadota</taxon>
        <taxon>Alphaproteobacteria</taxon>
        <taxon>Acetobacterales</taxon>
        <taxon>Roseomonadaceae</taxon>
        <taxon>Roseomonas</taxon>
    </lineage>
</organism>
<dbReference type="Pfam" id="PF05016">
    <property type="entry name" value="ParE_toxin"/>
    <property type="match status" value="1"/>
</dbReference>
<evidence type="ECO:0000256" key="2">
    <source>
        <dbReference type="ARBA" id="ARBA00022649"/>
    </source>
</evidence>
<dbReference type="PANTHER" id="PTHR35601">
    <property type="entry name" value="TOXIN RELE"/>
    <property type="match status" value="1"/>
</dbReference>
<sequence length="91" mass="10545">MTTYNLDFVEDAKKEWDALDRGIREAFKKVLARRLQEPRVVSAKLRGGANLYKIKLRDVGYRLVYEVEDNTVTVLVLAVGRRKAVYARFPD</sequence>
<evidence type="ECO:0000256" key="1">
    <source>
        <dbReference type="ARBA" id="ARBA00006226"/>
    </source>
</evidence>
<evidence type="ECO:0000313" key="5">
    <source>
        <dbReference type="Proteomes" id="UP000274097"/>
    </source>
</evidence>
<dbReference type="Proteomes" id="UP000274097">
    <property type="component" value="Unassembled WGS sequence"/>
</dbReference>
<comment type="similarity">
    <text evidence="1">Belongs to the RelE toxin family.</text>
</comment>
<evidence type="ECO:0000313" key="4">
    <source>
        <dbReference type="EMBL" id="RMI16869.1"/>
    </source>
</evidence>
<dbReference type="SUPFAM" id="SSF143011">
    <property type="entry name" value="RelE-like"/>
    <property type="match status" value="1"/>
</dbReference>
<gene>
    <name evidence="3" type="ORF">D6Z83_20950</name>
    <name evidence="4" type="ORF">EBE87_25040</name>
</gene>